<dbReference type="EMBL" id="LR031358">
    <property type="protein sequence ID" value="VDB98073.1"/>
    <property type="molecule type" value="Genomic_DNA"/>
</dbReference>
<comment type="pathway">
    <text evidence="1 11">One-carbon metabolism; tetrahydrofolate interconversion.</text>
</comment>
<reference evidence="15 17" key="1">
    <citation type="journal article" date="2016" name="BMC Genomics">
        <title>Consensus pan-genome assembly of the specialised wine bacterium Oenococcus oeni.</title>
        <authorList>
            <person name="Sternes P.R."/>
            <person name="Borneman A.R."/>
        </authorList>
    </citation>
    <scope>NUCLEOTIDE SEQUENCE [LARGE SCALE GENOMIC DNA]</scope>
    <source>
        <strain evidence="15 17">AWRIB661</strain>
    </source>
</reference>
<name>A0A483BXC9_OENOE</name>
<dbReference type="RefSeq" id="WP_032808627.1">
    <property type="nucleotide sequence ID" value="NZ_JBHNYA010000003.1"/>
</dbReference>
<dbReference type="PROSITE" id="PS00767">
    <property type="entry name" value="THF_DHG_CYH_2"/>
    <property type="match status" value="1"/>
</dbReference>
<evidence type="ECO:0000256" key="10">
    <source>
        <dbReference type="ARBA" id="ARBA00023268"/>
    </source>
</evidence>
<dbReference type="GO" id="GO:0004488">
    <property type="term" value="F:methylenetetrahydrofolate dehydrogenase (NADP+) activity"/>
    <property type="evidence" value="ECO:0007669"/>
    <property type="project" value="UniProtKB-UniRule"/>
</dbReference>
<keyword evidence="3 11" id="KW-0028">Amino-acid biosynthesis</keyword>
<dbReference type="Pfam" id="PF00763">
    <property type="entry name" value="THF_DHG_CYH"/>
    <property type="match status" value="1"/>
</dbReference>
<evidence type="ECO:0000256" key="6">
    <source>
        <dbReference type="ARBA" id="ARBA00022857"/>
    </source>
</evidence>
<reference evidence="16 18" key="2">
    <citation type="submission" date="2018-08" db="EMBL/GenBank/DDBJ databases">
        <authorList>
            <person name="Lorentzen P. G. S. M."/>
        </authorList>
    </citation>
    <scope>NUCLEOTIDE SEQUENCE [LARGE SCALE GENOMIC DNA]</scope>
    <source>
        <strain evidence="16 18">CRBO_1381</strain>
    </source>
</reference>
<keyword evidence="6 11" id="KW-0521">NADP</keyword>
<evidence type="ECO:0000256" key="8">
    <source>
        <dbReference type="ARBA" id="ARBA00023102"/>
    </source>
</evidence>
<dbReference type="GO" id="GO:0035999">
    <property type="term" value="P:tetrahydrofolate interconversion"/>
    <property type="evidence" value="ECO:0007669"/>
    <property type="project" value="UniProtKB-UniRule"/>
</dbReference>
<dbReference type="SUPFAM" id="SSF53223">
    <property type="entry name" value="Aminoacid dehydrogenase-like, N-terminal domain"/>
    <property type="match status" value="1"/>
</dbReference>
<evidence type="ECO:0000256" key="7">
    <source>
        <dbReference type="ARBA" id="ARBA00023002"/>
    </source>
</evidence>
<dbReference type="PANTHER" id="PTHR48099:SF5">
    <property type="entry name" value="C-1-TETRAHYDROFOLATE SYNTHASE, CYTOPLASMIC"/>
    <property type="match status" value="1"/>
</dbReference>
<comment type="subunit">
    <text evidence="11">Homodimer.</text>
</comment>
<accession>A0A483BXC9</accession>
<dbReference type="InterPro" id="IPR020867">
    <property type="entry name" value="THF_DH/CycHdrlase_CS"/>
</dbReference>
<keyword evidence="4 11" id="KW-0658">Purine biosynthesis</keyword>
<evidence type="ECO:0000313" key="14">
    <source>
        <dbReference type="EMBL" id="MDV7714804.1"/>
    </source>
</evidence>
<evidence type="ECO:0000256" key="2">
    <source>
        <dbReference type="ARBA" id="ARBA00022563"/>
    </source>
</evidence>
<dbReference type="Pfam" id="PF02882">
    <property type="entry name" value="THF_DHG_CYH_C"/>
    <property type="match status" value="1"/>
</dbReference>
<dbReference type="EMBL" id="MLOK01000036">
    <property type="protein sequence ID" value="OIM21444.1"/>
    <property type="molecule type" value="Genomic_DNA"/>
</dbReference>
<dbReference type="GO" id="GO:0006164">
    <property type="term" value="P:purine nucleotide biosynthetic process"/>
    <property type="evidence" value="ECO:0007669"/>
    <property type="project" value="UniProtKB-KW"/>
</dbReference>
<dbReference type="GO" id="GO:0005829">
    <property type="term" value="C:cytosol"/>
    <property type="evidence" value="ECO:0007669"/>
    <property type="project" value="TreeGrafter"/>
</dbReference>
<keyword evidence="8 11" id="KW-0368">Histidine biosynthesis</keyword>
<feature type="binding site" evidence="11">
    <location>
        <begin position="163"/>
        <end position="165"/>
    </location>
    <ligand>
        <name>NADP(+)</name>
        <dbReference type="ChEBI" id="CHEBI:58349"/>
    </ligand>
</feature>
<dbReference type="InterPro" id="IPR000672">
    <property type="entry name" value="THF_DH/CycHdrlase"/>
</dbReference>
<dbReference type="Gene3D" id="3.40.50.10860">
    <property type="entry name" value="Leucine Dehydrogenase, chain A, domain 1"/>
    <property type="match status" value="1"/>
</dbReference>
<dbReference type="PANTHER" id="PTHR48099">
    <property type="entry name" value="C-1-TETRAHYDROFOLATE SYNTHASE, CYTOPLASMIC-RELATED"/>
    <property type="match status" value="1"/>
</dbReference>
<gene>
    <name evidence="11 16" type="primary">folD</name>
    <name evidence="15" type="ORF">ATX59_04555</name>
    <name evidence="14" type="ORF">GA838_03300</name>
    <name evidence="16" type="ORF">OENI_0931</name>
</gene>
<evidence type="ECO:0000313" key="16">
    <source>
        <dbReference type="EMBL" id="VDB98073.1"/>
    </source>
</evidence>
<dbReference type="GO" id="GO:0000105">
    <property type="term" value="P:L-histidine biosynthetic process"/>
    <property type="evidence" value="ECO:0007669"/>
    <property type="project" value="UniProtKB-KW"/>
</dbReference>
<comment type="catalytic activity">
    <reaction evidence="11">
        <text>(6R)-5,10-methenyltetrahydrofolate + H2O = (6R)-10-formyltetrahydrofolate + H(+)</text>
        <dbReference type="Rhea" id="RHEA:23700"/>
        <dbReference type="ChEBI" id="CHEBI:15377"/>
        <dbReference type="ChEBI" id="CHEBI:15378"/>
        <dbReference type="ChEBI" id="CHEBI:57455"/>
        <dbReference type="ChEBI" id="CHEBI:195366"/>
        <dbReference type="EC" id="3.5.4.9"/>
    </reaction>
</comment>
<dbReference type="Proteomes" id="UP001281024">
    <property type="component" value="Unassembled WGS sequence"/>
</dbReference>
<keyword evidence="10 11" id="KW-0511">Multifunctional enzyme</keyword>
<dbReference type="UniPathway" id="UPA00193"/>
<feature type="domain" description="Tetrahydrofolate dehydrogenase/cyclohydrolase catalytic" evidence="12">
    <location>
        <begin position="5"/>
        <end position="116"/>
    </location>
</feature>
<evidence type="ECO:0000259" key="12">
    <source>
        <dbReference type="Pfam" id="PF00763"/>
    </source>
</evidence>
<dbReference type="Proteomes" id="UP000181728">
    <property type="component" value="Unassembled WGS sequence"/>
</dbReference>
<organism evidence="16 18">
    <name type="scientific">Oenococcus oeni</name>
    <name type="common">Leuconostoc oenos</name>
    <dbReference type="NCBI Taxonomy" id="1247"/>
    <lineage>
        <taxon>Bacteria</taxon>
        <taxon>Bacillati</taxon>
        <taxon>Bacillota</taxon>
        <taxon>Bacilli</taxon>
        <taxon>Lactobacillales</taxon>
        <taxon>Lactobacillaceae</taxon>
        <taxon>Oenococcus</taxon>
    </lineage>
</organism>
<evidence type="ECO:0000313" key="17">
    <source>
        <dbReference type="Proteomes" id="UP000181728"/>
    </source>
</evidence>
<evidence type="ECO:0000256" key="5">
    <source>
        <dbReference type="ARBA" id="ARBA00022801"/>
    </source>
</evidence>
<evidence type="ECO:0000256" key="9">
    <source>
        <dbReference type="ARBA" id="ARBA00023167"/>
    </source>
</evidence>
<proteinExistence type="inferred from homology"/>
<dbReference type="HAMAP" id="MF_01576">
    <property type="entry name" value="THF_DHG_CYH"/>
    <property type="match status" value="1"/>
</dbReference>
<dbReference type="EC" id="3.5.4.9" evidence="11"/>
<protein>
    <recommendedName>
        <fullName evidence="11">Bifunctional protein FolD</fullName>
    </recommendedName>
    <domain>
        <recommendedName>
            <fullName evidence="11">Methylenetetrahydrofolate dehydrogenase</fullName>
            <ecNumber evidence="11">1.5.1.5</ecNumber>
        </recommendedName>
    </domain>
    <domain>
        <recommendedName>
            <fullName evidence="11">Methenyltetrahydrofolate cyclohydrolase</fullName>
            <ecNumber evidence="11">3.5.4.9</ecNumber>
        </recommendedName>
    </domain>
</protein>
<dbReference type="Proteomes" id="UP000294726">
    <property type="component" value="Chromosome"/>
</dbReference>
<dbReference type="GO" id="GO:0009086">
    <property type="term" value="P:methionine biosynthetic process"/>
    <property type="evidence" value="ECO:0007669"/>
    <property type="project" value="UniProtKB-KW"/>
</dbReference>
<evidence type="ECO:0000256" key="11">
    <source>
        <dbReference type="HAMAP-Rule" id="MF_01576"/>
    </source>
</evidence>
<evidence type="ECO:0000256" key="3">
    <source>
        <dbReference type="ARBA" id="ARBA00022605"/>
    </source>
</evidence>
<comment type="caution">
    <text evidence="11">Lacks conserved residue(s) required for the propagation of feature annotation.</text>
</comment>
<evidence type="ECO:0000313" key="18">
    <source>
        <dbReference type="Proteomes" id="UP000294726"/>
    </source>
</evidence>
<dbReference type="PRINTS" id="PR00085">
    <property type="entry name" value="THFDHDRGNASE"/>
</dbReference>
<dbReference type="EC" id="1.5.1.5" evidence="11"/>
<dbReference type="Gene3D" id="3.40.50.720">
    <property type="entry name" value="NAD(P)-binding Rossmann-like Domain"/>
    <property type="match status" value="1"/>
</dbReference>
<keyword evidence="2 11" id="KW-0554">One-carbon metabolism</keyword>
<reference evidence="14" key="3">
    <citation type="submission" date="2019-10" db="EMBL/GenBank/DDBJ databases">
        <title>Malate fermentation in French cider.</title>
        <authorList>
            <person name="Cousin F.J."/>
            <person name="Medina Fernandez S."/>
            <person name="Misery B."/>
            <person name="Laplace J.-M."/>
            <person name="Cretenet M."/>
        </authorList>
    </citation>
    <scope>NUCLEOTIDE SEQUENCE</scope>
    <source>
        <strain evidence="14">UCMA15129</strain>
    </source>
</reference>
<evidence type="ECO:0000256" key="1">
    <source>
        <dbReference type="ARBA" id="ARBA00004777"/>
    </source>
</evidence>
<keyword evidence="7 11" id="KW-0560">Oxidoreductase</keyword>
<comment type="catalytic activity">
    <reaction evidence="11">
        <text>(6R)-5,10-methylene-5,6,7,8-tetrahydrofolate + NADP(+) = (6R)-5,10-methenyltetrahydrofolate + NADPH</text>
        <dbReference type="Rhea" id="RHEA:22812"/>
        <dbReference type="ChEBI" id="CHEBI:15636"/>
        <dbReference type="ChEBI" id="CHEBI:57455"/>
        <dbReference type="ChEBI" id="CHEBI:57783"/>
        <dbReference type="ChEBI" id="CHEBI:58349"/>
        <dbReference type="EC" id="1.5.1.5"/>
    </reaction>
</comment>
<dbReference type="InterPro" id="IPR036291">
    <property type="entry name" value="NAD(P)-bd_dom_sf"/>
</dbReference>
<dbReference type="AlphaFoldDB" id="A0A483BXC9"/>
<feature type="domain" description="Tetrahydrofolate dehydrogenase/cyclohydrolase NAD(P)-binding" evidence="13">
    <location>
        <begin position="137"/>
        <end position="277"/>
    </location>
</feature>
<comment type="function">
    <text evidence="11">Catalyzes the oxidation of 5,10-methylenetetrahydrofolate to 5,10-methenyltetrahydrofolate and then the hydrolysis of 5,10-methenyltetrahydrofolate to 10-formyltetrahydrofolate.</text>
</comment>
<evidence type="ECO:0000259" key="13">
    <source>
        <dbReference type="Pfam" id="PF02882"/>
    </source>
</evidence>
<dbReference type="InterPro" id="IPR020630">
    <property type="entry name" value="THF_DH/CycHdrlase_cat_dom"/>
</dbReference>
<dbReference type="CDD" id="cd01080">
    <property type="entry name" value="NAD_bind_m-THF_DH_Cyclohyd"/>
    <property type="match status" value="1"/>
</dbReference>
<evidence type="ECO:0000313" key="15">
    <source>
        <dbReference type="EMBL" id="OIM21444.1"/>
    </source>
</evidence>
<dbReference type="InterPro" id="IPR020631">
    <property type="entry name" value="THF_DH/CycHdrlase_NAD-bd_dom"/>
</dbReference>
<dbReference type="SUPFAM" id="SSF51735">
    <property type="entry name" value="NAD(P)-binding Rossmann-fold domains"/>
    <property type="match status" value="1"/>
</dbReference>
<comment type="similarity">
    <text evidence="11">Belongs to the tetrahydrofolate dehydrogenase/cyclohydrolase family.</text>
</comment>
<dbReference type="EMBL" id="WERV01000002">
    <property type="protein sequence ID" value="MDV7714804.1"/>
    <property type="molecule type" value="Genomic_DNA"/>
</dbReference>
<keyword evidence="5 11" id="KW-0378">Hydrolase</keyword>
<sequence length="285" mass="31163">MVQILDGRSVSKKILQEVKDKVAKAGFPVKLATIYNEENEGSKMYVGMKIRRATFAGLISVEYKVDNSWKTDDILRLLSKLNMDSSICGILVQSPLGDGIDESKIFNAIDPLKDADGLSAFNQGLLFENAKENYIVPATPAGVISLLEAYHYQFAAKNALVIGRSVLFGRPMSVLLTNRDMTVTLAHSKTPVDQLRQFAKRADLIVVAIGKANWFQFTDLKKDVVVIDVGANKLNGHATGDVDFEKVSPHVSQISPVPGGVGPMTIATLIKHTFDLAVFQQGEQK</sequence>
<feature type="binding site" evidence="11">
    <location>
        <position position="231"/>
    </location>
    <ligand>
        <name>NADP(+)</name>
        <dbReference type="ChEBI" id="CHEBI:58349"/>
    </ligand>
</feature>
<keyword evidence="9 11" id="KW-0486">Methionine biosynthesis</keyword>
<dbReference type="InterPro" id="IPR046346">
    <property type="entry name" value="Aminoacid_DH-like_N_sf"/>
</dbReference>
<evidence type="ECO:0000256" key="4">
    <source>
        <dbReference type="ARBA" id="ARBA00022755"/>
    </source>
</evidence>
<dbReference type="GO" id="GO:0004477">
    <property type="term" value="F:methenyltetrahydrofolate cyclohydrolase activity"/>
    <property type="evidence" value="ECO:0007669"/>
    <property type="project" value="UniProtKB-UniRule"/>
</dbReference>